<feature type="chain" id="PRO_5040196019" evidence="2">
    <location>
        <begin position="21"/>
        <end position="366"/>
    </location>
</feature>
<comment type="caution">
    <text evidence="3">The sequence shown here is derived from an EMBL/GenBank/DDBJ whole genome shotgun (WGS) entry which is preliminary data.</text>
</comment>
<dbReference type="Proteomes" id="UP000759537">
    <property type="component" value="Unassembled WGS sequence"/>
</dbReference>
<name>A0A9P5TBF7_9AGAM</name>
<keyword evidence="1" id="KW-0472">Membrane</keyword>
<feature type="transmembrane region" description="Helical" evidence="1">
    <location>
        <begin position="241"/>
        <end position="263"/>
    </location>
</feature>
<organism evidence="3 4">
    <name type="scientific">Russula ochroleuca</name>
    <dbReference type="NCBI Taxonomy" id="152965"/>
    <lineage>
        <taxon>Eukaryota</taxon>
        <taxon>Fungi</taxon>
        <taxon>Dikarya</taxon>
        <taxon>Basidiomycota</taxon>
        <taxon>Agaricomycotina</taxon>
        <taxon>Agaricomycetes</taxon>
        <taxon>Russulales</taxon>
        <taxon>Russulaceae</taxon>
        <taxon>Russula</taxon>
    </lineage>
</organism>
<reference evidence="3" key="1">
    <citation type="submission" date="2019-10" db="EMBL/GenBank/DDBJ databases">
        <authorList>
            <consortium name="DOE Joint Genome Institute"/>
            <person name="Kuo A."/>
            <person name="Miyauchi S."/>
            <person name="Kiss E."/>
            <person name="Drula E."/>
            <person name="Kohler A."/>
            <person name="Sanchez-Garcia M."/>
            <person name="Andreopoulos B."/>
            <person name="Barry K.W."/>
            <person name="Bonito G."/>
            <person name="Buee M."/>
            <person name="Carver A."/>
            <person name="Chen C."/>
            <person name="Cichocki N."/>
            <person name="Clum A."/>
            <person name="Culley D."/>
            <person name="Crous P.W."/>
            <person name="Fauchery L."/>
            <person name="Girlanda M."/>
            <person name="Hayes R."/>
            <person name="Keri Z."/>
            <person name="LaButti K."/>
            <person name="Lipzen A."/>
            <person name="Lombard V."/>
            <person name="Magnuson J."/>
            <person name="Maillard F."/>
            <person name="Morin E."/>
            <person name="Murat C."/>
            <person name="Nolan M."/>
            <person name="Ohm R."/>
            <person name="Pangilinan J."/>
            <person name="Pereira M."/>
            <person name="Perotto S."/>
            <person name="Peter M."/>
            <person name="Riley R."/>
            <person name="Sitrit Y."/>
            <person name="Stielow B."/>
            <person name="Szollosi G."/>
            <person name="Zifcakova L."/>
            <person name="Stursova M."/>
            <person name="Spatafora J.W."/>
            <person name="Tedersoo L."/>
            <person name="Vaario L.-M."/>
            <person name="Yamada A."/>
            <person name="Yan M."/>
            <person name="Wang P."/>
            <person name="Xu J."/>
            <person name="Bruns T."/>
            <person name="Baldrian P."/>
            <person name="Vilgalys R."/>
            <person name="Henrissat B."/>
            <person name="Grigoriev I.V."/>
            <person name="Hibbett D."/>
            <person name="Nagy L.G."/>
            <person name="Martin F.M."/>
        </authorList>
    </citation>
    <scope>NUCLEOTIDE SEQUENCE</scope>
    <source>
        <strain evidence="3">Prilba</strain>
    </source>
</reference>
<protein>
    <submittedName>
        <fullName evidence="3">Uncharacterized protein</fullName>
    </submittedName>
</protein>
<keyword evidence="1" id="KW-1133">Transmembrane helix</keyword>
<dbReference type="EMBL" id="WHVB01000005">
    <property type="protein sequence ID" value="KAF8482769.1"/>
    <property type="molecule type" value="Genomic_DNA"/>
</dbReference>
<evidence type="ECO:0000256" key="1">
    <source>
        <dbReference type="SAM" id="Phobius"/>
    </source>
</evidence>
<dbReference type="AlphaFoldDB" id="A0A9P5TBF7"/>
<gene>
    <name evidence="3" type="ORF">DFH94DRAFT_729519</name>
</gene>
<reference evidence="3" key="2">
    <citation type="journal article" date="2020" name="Nat. Commun.">
        <title>Large-scale genome sequencing of mycorrhizal fungi provides insights into the early evolution of symbiotic traits.</title>
        <authorList>
            <person name="Miyauchi S."/>
            <person name="Kiss E."/>
            <person name="Kuo A."/>
            <person name="Drula E."/>
            <person name="Kohler A."/>
            <person name="Sanchez-Garcia M."/>
            <person name="Morin E."/>
            <person name="Andreopoulos B."/>
            <person name="Barry K.W."/>
            <person name="Bonito G."/>
            <person name="Buee M."/>
            <person name="Carver A."/>
            <person name="Chen C."/>
            <person name="Cichocki N."/>
            <person name="Clum A."/>
            <person name="Culley D."/>
            <person name="Crous P.W."/>
            <person name="Fauchery L."/>
            <person name="Girlanda M."/>
            <person name="Hayes R.D."/>
            <person name="Keri Z."/>
            <person name="LaButti K."/>
            <person name="Lipzen A."/>
            <person name="Lombard V."/>
            <person name="Magnuson J."/>
            <person name="Maillard F."/>
            <person name="Murat C."/>
            <person name="Nolan M."/>
            <person name="Ohm R.A."/>
            <person name="Pangilinan J."/>
            <person name="Pereira M.F."/>
            <person name="Perotto S."/>
            <person name="Peter M."/>
            <person name="Pfister S."/>
            <person name="Riley R."/>
            <person name="Sitrit Y."/>
            <person name="Stielow J.B."/>
            <person name="Szollosi G."/>
            <person name="Zifcakova L."/>
            <person name="Stursova M."/>
            <person name="Spatafora J.W."/>
            <person name="Tedersoo L."/>
            <person name="Vaario L.M."/>
            <person name="Yamada A."/>
            <person name="Yan M."/>
            <person name="Wang P."/>
            <person name="Xu J."/>
            <person name="Bruns T."/>
            <person name="Baldrian P."/>
            <person name="Vilgalys R."/>
            <person name="Dunand C."/>
            <person name="Henrissat B."/>
            <person name="Grigoriev I.V."/>
            <person name="Hibbett D."/>
            <person name="Nagy L.G."/>
            <person name="Martin F.M."/>
        </authorList>
    </citation>
    <scope>NUCLEOTIDE SEQUENCE</scope>
    <source>
        <strain evidence="3">Prilba</strain>
    </source>
</reference>
<keyword evidence="4" id="KW-1185">Reference proteome</keyword>
<sequence>MLFLFPTLLFFFSLPLSVLSAANSSTADTNTCDPGHNGLATGTLQFNSDCNVTTWCDNGICRNKGCRKDQYPLGYDTGESVGNGKRIAPPPLCPVTQFCPDEGSQCISKIAVGQPCQFDRDDSCQAPDDFKELRETTGLGRNVNGSICLNFVCQFANVTAGSQCEIENTGYVGYGSGGEFVYVVSRDNCKIGLYCDTNSTTCIQQKALGASCSADKECTSFNCLPSRVCGVAPNNPRHLSVWVYLVVGVGIFGGMIGTLYLLFSIHGRERDNEREKRLQYWREQNAFRQNILQMHETAQASLFSHPGDSSRRSAQFGVTTEDSHAPILQYDAPAGGLYGGDEGSFEDEYDNEQLVMRTPYMHDNKI</sequence>
<feature type="signal peptide" evidence="2">
    <location>
        <begin position="1"/>
        <end position="20"/>
    </location>
</feature>
<keyword evidence="1" id="KW-0812">Transmembrane</keyword>
<evidence type="ECO:0000313" key="3">
    <source>
        <dbReference type="EMBL" id="KAF8482769.1"/>
    </source>
</evidence>
<proteinExistence type="predicted"/>
<evidence type="ECO:0000256" key="2">
    <source>
        <dbReference type="SAM" id="SignalP"/>
    </source>
</evidence>
<accession>A0A9P5TBF7</accession>
<evidence type="ECO:0000313" key="4">
    <source>
        <dbReference type="Proteomes" id="UP000759537"/>
    </source>
</evidence>
<dbReference type="OrthoDB" id="195231at2759"/>
<keyword evidence="2" id="KW-0732">Signal</keyword>